<proteinExistence type="predicted"/>
<dbReference type="EMBL" id="JAEMWV010000002">
    <property type="protein sequence ID" value="MBN8251212.1"/>
    <property type="molecule type" value="Genomic_DNA"/>
</dbReference>
<keyword evidence="1" id="KW-0540">Nuclease</keyword>
<dbReference type="Proteomes" id="UP000664578">
    <property type="component" value="Unassembled WGS sequence"/>
</dbReference>
<evidence type="ECO:0000313" key="1">
    <source>
        <dbReference type="EMBL" id="MBN8251212.1"/>
    </source>
</evidence>
<dbReference type="PANTHER" id="PTHR37827:SF1">
    <property type="entry name" value="HNH DOMAIN-CONTAINING PROTEIN"/>
    <property type="match status" value="1"/>
</dbReference>
<dbReference type="RefSeq" id="WP_025911214.1">
    <property type="nucleotide sequence ID" value="NZ_CANLXW010000059.1"/>
</dbReference>
<keyword evidence="1" id="KW-0378">Hydrolase</keyword>
<dbReference type="GO" id="GO:0004519">
    <property type="term" value="F:endonuclease activity"/>
    <property type="evidence" value="ECO:0007669"/>
    <property type="project" value="UniProtKB-KW"/>
</dbReference>
<reference evidence="1" key="1">
    <citation type="submission" date="2020-12" db="EMBL/GenBank/DDBJ databases">
        <title>PHA producing bacteria isolated from mangrove.</title>
        <authorList>
            <person name="Zheng W."/>
            <person name="Yu S."/>
            <person name="Huang Y."/>
        </authorList>
    </citation>
    <scope>NUCLEOTIDE SEQUENCE</scope>
    <source>
        <strain evidence="1">GN22-4</strain>
    </source>
</reference>
<name>A0A1N6YM25_9BACI</name>
<gene>
    <name evidence="1" type="ORF">JF537_06390</name>
</gene>
<accession>A0A4P8XBZ3</accession>
<keyword evidence="1" id="KW-0255">Endonuclease</keyword>
<dbReference type="PANTHER" id="PTHR37827">
    <property type="entry name" value="TUDOR DOMAIN-CONTAINING PROTEIN"/>
    <property type="match status" value="1"/>
</dbReference>
<evidence type="ECO:0000313" key="2">
    <source>
        <dbReference type="Proteomes" id="UP000664578"/>
    </source>
</evidence>
<sequence>MGKKDRHVGWCELCEREDVEITVHHLTPKEMGGTFEPTANLCIPCHKQIHALYTNAELAVRLNTIALLRDDPQIHSFIKWIQKQPSSRVPKIKKSNERKKR</sequence>
<dbReference type="AlphaFoldDB" id="A0A1N6YM25"/>
<organism evidence="1 2">
    <name type="scientific">Priestia flexa</name>
    <dbReference type="NCBI Taxonomy" id="86664"/>
    <lineage>
        <taxon>Bacteria</taxon>
        <taxon>Bacillati</taxon>
        <taxon>Bacillota</taxon>
        <taxon>Bacilli</taxon>
        <taxon>Bacillales</taxon>
        <taxon>Bacillaceae</taxon>
        <taxon>Priestia</taxon>
    </lineage>
</organism>
<comment type="caution">
    <text evidence="1">The sequence shown here is derived from an EMBL/GenBank/DDBJ whole genome shotgun (WGS) entry which is preliminary data.</text>
</comment>
<accession>A0A1N6YM25</accession>
<protein>
    <submittedName>
        <fullName evidence="1">HNH endonuclease</fullName>
    </submittedName>
</protein>
<dbReference type="KEGG" id="bfx:BC359_17100"/>